<evidence type="ECO:0000313" key="4">
    <source>
        <dbReference type="EMBL" id="OAX32727.1"/>
    </source>
</evidence>
<dbReference type="InParanoid" id="A0A1B7MJE2"/>
<evidence type="ECO:0000313" key="5">
    <source>
        <dbReference type="Proteomes" id="UP000092154"/>
    </source>
</evidence>
<feature type="region of interest" description="Disordered" evidence="1">
    <location>
        <begin position="486"/>
        <end position="529"/>
    </location>
</feature>
<keyword evidence="2" id="KW-1133">Transmembrane helix</keyword>
<evidence type="ECO:0000256" key="3">
    <source>
        <dbReference type="SAM" id="SignalP"/>
    </source>
</evidence>
<feature type="compositionally biased region" description="Low complexity" evidence="1">
    <location>
        <begin position="448"/>
        <end position="471"/>
    </location>
</feature>
<feature type="compositionally biased region" description="Low complexity" evidence="1">
    <location>
        <begin position="224"/>
        <end position="251"/>
    </location>
</feature>
<protein>
    <recommendedName>
        <fullName evidence="6">Mid2 domain-containing protein</fullName>
    </recommendedName>
</protein>
<feature type="region of interest" description="Disordered" evidence="1">
    <location>
        <begin position="216"/>
        <end position="251"/>
    </location>
</feature>
<keyword evidence="3" id="KW-0732">Signal</keyword>
<sequence length="529" mass="55061">MLKSPLLRLLYINSVLSVVRAFSVTFGTPTQCDNLVVSWTGGQAPFQILLTPFGAPLHNYSVPTSAFSDGKGSYSITELPFTTGTQFLLVMSDATGFASGGTTTILTVGSPVANNDCATGPGVPNFYFSTPLQLQQCAEYDFTSFGTAVLPATITGLIPGGDYMIFNVTGSTYTWIADVAGGTNIAWFMIDSLGNQGGVSPLDTVAPLSNTSCLNANSPSSTMSAPSQTSGQSTPQTASQTASQTSSPSNSNTNVGVIAGATVGGVASLALLIIAGICCKRKASRQSRRNDHDHDVKQNFASQYQTDHISLPLPMQHGSQSLANVSASDPFIQHLRQPSYTDSYAGGSSISSARMLMGGQNAAPNTFAHQTLPVGLSPPIHPGTYAHMTNISPASGNFAFNDPNAPFSQYAPIVGQTTPQSYTFPSHYSSASNYTVSDPPSPLPTLASRMSSNIDGGSSSMSSSGARMAAATGQPQVIMHTDIEDAQAPSSAQDVIELPPQYTDRQLPGSQPASTLNQKSPVVCAPPPS</sequence>
<proteinExistence type="predicted"/>
<feature type="transmembrane region" description="Helical" evidence="2">
    <location>
        <begin position="255"/>
        <end position="279"/>
    </location>
</feature>
<keyword evidence="2" id="KW-0472">Membrane</keyword>
<dbReference type="EMBL" id="KV448932">
    <property type="protein sequence ID" value="OAX32727.1"/>
    <property type="molecule type" value="Genomic_DNA"/>
</dbReference>
<evidence type="ECO:0000256" key="1">
    <source>
        <dbReference type="SAM" id="MobiDB-lite"/>
    </source>
</evidence>
<name>A0A1B7MJE2_9AGAM</name>
<feature type="chain" id="PRO_5008597386" description="Mid2 domain-containing protein" evidence="3">
    <location>
        <begin position="22"/>
        <end position="529"/>
    </location>
</feature>
<accession>A0A1B7MJE2</accession>
<keyword evidence="2" id="KW-0812">Transmembrane</keyword>
<organism evidence="4 5">
    <name type="scientific">Rhizopogon vinicolor AM-OR11-026</name>
    <dbReference type="NCBI Taxonomy" id="1314800"/>
    <lineage>
        <taxon>Eukaryota</taxon>
        <taxon>Fungi</taxon>
        <taxon>Dikarya</taxon>
        <taxon>Basidiomycota</taxon>
        <taxon>Agaricomycotina</taxon>
        <taxon>Agaricomycetes</taxon>
        <taxon>Agaricomycetidae</taxon>
        <taxon>Boletales</taxon>
        <taxon>Suillineae</taxon>
        <taxon>Rhizopogonaceae</taxon>
        <taxon>Rhizopogon</taxon>
    </lineage>
</organism>
<keyword evidence="5" id="KW-1185">Reference proteome</keyword>
<dbReference type="Proteomes" id="UP000092154">
    <property type="component" value="Unassembled WGS sequence"/>
</dbReference>
<reference evidence="4 5" key="1">
    <citation type="submission" date="2016-06" db="EMBL/GenBank/DDBJ databases">
        <title>Comparative genomics of the ectomycorrhizal sister species Rhizopogon vinicolor and Rhizopogon vesiculosus (Basidiomycota: Boletales) reveals a divergence of the mating type B locus.</title>
        <authorList>
            <consortium name="DOE Joint Genome Institute"/>
            <person name="Mujic A.B."/>
            <person name="Kuo A."/>
            <person name="Tritt A."/>
            <person name="Lipzen A."/>
            <person name="Chen C."/>
            <person name="Johnson J."/>
            <person name="Sharma A."/>
            <person name="Barry K."/>
            <person name="Grigoriev I.V."/>
            <person name="Spatafora J.W."/>
        </authorList>
    </citation>
    <scope>NUCLEOTIDE SEQUENCE [LARGE SCALE GENOMIC DNA]</scope>
    <source>
        <strain evidence="4 5">AM-OR11-026</strain>
    </source>
</reference>
<feature type="compositionally biased region" description="Polar residues" evidence="1">
    <location>
        <begin position="508"/>
        <end position="520"/>
    </location>
</feature>
<dbReference type="OrthoDB" id="2591431at2759"/>
<feature type="region of interest" description="Disordered" evidence="1">
    <location>
        <begin position="431"/>
        <end position="472"/>
    </location>
</feature>
<gene>
    <name evidence="4" type="ORF">K503DRAFT_869991</name>
</gene>
<dbReference type="STRING" id="1314800.A0A1B7MJE2"/>
<evidence type="ECO:0008006" key="6">
    <source>
        <dbReference type="Google" id="ProtNLM"/>
    </source>
</evidence>
<feature type="signal peptide" evidence="3">
    <location>
        <begin position="1"/>
        <end position="21"/>
    </location>
</feature>
<dbReference type="AlphaFoldDB" id="A0A1B7MJE2"/>
<evidence type="ECO:0000256" key="2">
    <source>
        <dbReference type="SAM" id="Phobius"/>
    </source>
</evidence>